<proteinExistence type="predicted"/>
<protein>
    <submittedName>
        <fullName evidence="1">Uncharacterized protein</fullName>
    </submittedName>
</protein>
<dbReference type="EMBL" id="BMAU01021427">
    <property type="protein sequence ID" value="GFY34732.1"/>
    <property type="molecule type" value="Genomic_DNA"/>
</dbReference>
<organism evidence="1 2">
    <name type="scientific">Trichonephila clavipes</name>
    <name type="common">Golden silk orbweaver</name>
    <name type="synonym">Nephila clavipes</name>
    <dbReference type="NCBI Taxonomy" id="2585209"/>
    <lineage>
        <taxon>Eukaryota</taxon>
        <taxon>Metazoa</taxon>
        <taxon>Ecdysozoa</taxon>
        <taxon>Arthropoda</taxon>
        <taxon>Chelicerata</taxon>
        <taxon>Arachnida</taxon>
        <taxon>Araneae</taxon>
        <taxon>Araneomorphae</taxon>
        <taxon>Entelegynae</taxon>
        <taxon>Araneoidea</taxon>
        <taxon>Nephilidae</taxon>
        <taxon>Trichonephila</taxon>
    </lineage>
</organism>
<reference evidence="1" key="1">
    <citation type="submission" date="2020-08" db="EMBL/GenBank/DDBJ databases">
        <title>Multicomponent nature underlies the extraordinary mechanical properties of spider dragline silk.</title>
        <authorList>
            <person name="Kono N."/>
            <person name="Nakamura H."/>
            <person name="Mori M."/>
            <person name="Yoshida Y."/>
            <person name="Ohtoshi R."/>
            <person name="Malay A.D."/>
            <person name="Moran D.A.P."/>
            <person name="Tomita M."/>
            <person name="Numata K."/>
            <person name="Arakawa K."/>
        </authorList>
    </citation>
    <scope>NUCLEOTIDE SEQUENCE</scope>
</reference>
<dbReference type="AlphaFoldDB" id="A0A8X6WGN7"/>
<dbReference type="Proteomes" id="UP000887159">
    <property type="component" value="Unassembled WGS sequence"/>
</dbReference>
<evidence type="ECO:0000313" key="2">
    <source>
        <dbReference type="Proteomes" id="UP000887159"/>
    </source>
</evidence>
<keyword evidence="2" id="KW-1185">Reference proteome</keyword>
<gene>
    <name evidence="1" type="ORF">TNCV_4702131</name>
</gene>
<accession>A0A8X6WGN7</accession>
<evidence type="ECO:0000313" key="1">
    <source>
        <dbReference type="EMBL" id="GFY34732.1"/>
    </source>
</evidence>
<name>A0A8X6WGN7_TRICX</name>
<sequence>MFLNLFTADSMTSTCRSVWNDVLVTHKPVLSREELIINSYSLLQLVCGKKFISETDIAGIAPPPYSGSEGKDFMCSPREYNACPKWSARSFGSDTPGIMDHRSPSMKLTAPLKHQRSSLQKFRTKDQRWGFVHVPRGCGRLVVKVLDRSWPRHEPSPVPLRICHLGQRCKLNLSRAETSSRWAATAGSDVVQSGRPIFDDFFQHLWPYIGNNTANVVFQMVKRLWLIRIDQ</sequence>
<comment type="caution">
    <text evidence="1">The sequence shown here is derived from an EMBL/GenBank/DDBJ whole genome shotgun (WGS) entry which is preliminary data.</text>
</comment>